<name>W9AYL3_MYCCO</name>
<dbReference type="STRING" id="258533.BN977_05756"/>
<dbReference type="RefSeq" id="WP_036403243.1">
    <property type="nucleotide sequence ID" value="NZ_CCBB010000003.1"/>
</dbReference>
<accession>W9AYL3</accession>
<evidence type="ECO:0000313" key="2">
    <source>
        <dbReference type="EMBL" id="CDO10919.1"/>
    </source>
</evidence>
<reference evidence="2" key="2">
    <citation type="submission" date="2014-03" db="EMBL/GenBank/DDBJ databases">
        <authorList>
            <person name="Urmite Genomes"/>
        </authorList>
    </citation>
    <scope>NUCLEOTIDE SEQUENCE</scope>
    <source>
        <strain evidence="2">DSM 44829</strain>
    </source>
</reference>
<proteinExistence type="predicted"/>
<evidence type="ECO:0000313" key="3">
    <source>
        <dbReference type="Proteomes" id="UP000028870"/>
    </source>
</evidence>
<protein>
    <submittedName>
        <fullName evidence="2">Uncharacterized protein</fullName>
    </submittedName>
</protein>
<dbReference type="EMBL" id="CCBB010000003">
    <property type="protein sequence ID" value="CDO10919.1"/>
    <property type="molecule type" value="Genomic_DNA"/>
</dbReference>
<evidence type="ECO:0000256" key="1">
    <source>
        <dbReference type="SAM" id="MobiDB-lite"/>
    </source>
</evidence>
<sequence>MSLLAAIGVAAVALSLVIGGAVVGWRRRAARLRGETPLQRYRHEARNLRGASGPARGALGGAAGFWATGDGTGSGDGGHGHSGCGGGCGGGGCGGGGS</sequence>
<comment type="caution">
    <text evidence="2">The sequence shown here is derived from an EMBL/GenBank/DDBJ whole genome shotgun (WGS) entry which is preliminary data.</text>
</comment>
<dbReference type="AlphaFoldDB" id="W9AYL3"/>
<keyword evidence="3" id="KW-1185">Reference proteome</keyword>
<dbReference type="Proteomes" id="UP000028870">
    <property type="component" value="Unassembled WGS sequence"/>
</dbReference>
<organism evidence="2 3">
    <name type="scientific">Mycolicibacterium cosmeticum</name>
    <dbReference type="NCBI Taxonomy" id="258533"/>
    <lineage>
        <taxon>Bacteria</taxon>
        <taxon>Bacillati</taxon>
        <taxon>Actinomycetota</taxon>
        <taxon>Actinomycetes</taxon>
        <taxon>Mycobacteriales</taxon>
        <taxon>Mycobacteriaceae</taxon>
        <taxon>Mycolicibacterium</taxon>
    </lineage>
</organism>
<feature type="region of interest" description="Disordered" evidence="1">
    <location>
        <begin position="74"/>
        <end position="98"/>
    </location>
</feature>
<reference evidence="2" key="1">
    <citation type="submission" date="2014-03" db="EMBL/GenBank/DDBJ databases">
        <title>Draft Genome Sequence of Mycobacterium cosmeticum DSM 44829.</title>
        <authorList>
            <person name="Croce O."/>
            <person name="Robert C."/>
            <person name="Raoult D."/>
            <person name="Drancourt M."/>
        </authorList>
    </citation>
    <scope>NUCLEOTIDE SEQUENCE [LARGE SCALE GENOMIC DNA]</scope>
    <source>
        <strain evidence="2">DSM 44829</strain>
    </source>
</reference>
<gene>
    <name evidence="2" type="ORF">BN977_05756</name>
</gene>